<proteinExistence type="predicted"/>
<dbReference type="RefSeq" id="WP_254164712.1">
    <property type="nucleotide sequence ID" value="NZ_JAHESF010000015.1"/>
</dbReference>
<accession>A0AAP2GJZ0</accession>
<evidence type="ECO:0000313" key="3">
    <source>
        <dbReference type="Proteomes" id="UP001319200"/>
    </source>
</evidence>
<protein>
    <recommendedName>
        <fullName evidence="4">WG repeat-containing protein</fullName>
    </recommendedName>
</protein>
<evidence type="ECO:0008006" key="4">
    <source>
        <dbReference type="Google" id="ProtNLM"/>
    </source>
</evidence>
<evidence type="ECO:0000313" key="2">
    <source>
        <dbReference type="EMBL" id="MBT1698499.1"/>
    </source>
</evidence>
<organism evidence="2 3">
    <name type="scientific">Chryseosolibacter histidini</name>
    <dbReference type="NCBI Taxonomy" id="2782349"/>
    <lineage>
        <taxon>Bacteria</taxon>
        <taxon>Pseudomonadati</taxon>
        <taxon>Bacteroidota</taxon>
        <taxon>Cytophagia</taxon>
        <taxon>Cytophagales</taxon>
        <taxon>Chryseotaleaceae</taxon>
        <taxon>Chryseosolibacter</taxon>
    </lineage>
</organism>
<reference evidence="2 3" key="1">
    <citation type="submission" date="2021-05" db="EMBL/GenBank/DDBJ databases">
        <title>A Polyphasic approach of four new species of the genus Ohtaekwangia: Ohtaekwangia histidinii sp. nov., Ohtaekwangia cretensis sp. nov., Ohtaekwangia indiensis sp. nov., Ohtaekwangia reichenbachii sp. nov. from diverse environment.</title>
        <authorList>
            <person name="Octaviana S."/>
        </authorList>
    </citation>
    <scope>NUCLEOTIDE SEQUENCE [LARGE SCALE GENOMIC DNA]</scope>
    <source>
        <strain evidence="2 3">PWU4</strain>
    </source>
</reference>
<keyword evidence="3" id="KW-1185">Reference proteome</keyword>
<dbReference type="EMBL" id="JAHESF010000015">
    <property type="protein sequence ID" value="MBT1698499.1"/>
    <property type="molecule type" value="Genomic_DNA"/>
</dbReference>
<dbReference type="AlphaFoldDB" id="A0AAP2GJZ0"/>
<feature type="chain" id="PRO_5042821033" description="WG repeat-containing protein" evidence="1">
    <location>
        <begin position="19"/>
        <end position="239"/>
    </location>
</feature>
<feature type="signal peptide" evidence="1">
    <location>
        <begin position="1"/>
        <end position="18"/>
    </location>
</feature>
<sequence length="239" mass="27770">MYKALTVYLLFCASLALAQPAADTLFVRDAVKNTIGFYTTSIQGQTSLYNGSQYREPNRSNNDQHPFFENDDWVTGTVTYDGQYYEDVPLLYDITSDKVVTENYYNADQIVLVWEKLDAFTIGDEAFLKLSHKTLPKAGFYHVLYDGETKVVARRQKVIREKISGQSIDIEFDPRYRYFIFKNGAYFPVKSKASMLKVLEDEKPALRQFISKNKLHFKFMREEALRRVAAHYDTLKKQP</sequence>
<dbReference type="Proteomes" id="UP001319200">
    <property type="component" value="Unassembled WGS sequence"/>
</dbReference>
<comment type="caution">
    <text evidence="2">The sequence shown here is derived from an EMBL/GenBank/DDBJ whole genome shotgun (WGS) entry which is preliminary data.</text>
</comment>
<name>A0AAP2GJZ0_9BACT</name>
<gene>
    <name evidence="2" type="ORF">KK083_16530</name>
</gene>
<keyword evidence="1" id="KW-0732">Signal</keyword>
<evidence type="ECO:0000256" key="1">
    <source>
        <dbReference type="SAM" id="SignalP"/>
    </source>
</evidence>